<dbReference type="PANTHER" id="PTHR43859">
    <property type="entry name" value="ACYL-ACTIVATING ENZYME"/>
    <property type="match status" value="1"/>
</dbReference>
<dbReference type="Gene3D" id="3.30.300.30">
    <property type="match status" value="1"/>
</dbReference>
<dbReference type="InterPro" id="IPR020845">
    <property type="entry name" value="AMP-binding_CS"/>
</dbReference>
<comment type="caution">
    <text evidence="7">The sequence shown here is derived from an EMBL/GenBank/DDBJ whole genome shotgun (WGS) entry which is preliminary data.</text>
</comment>
<dbReference type="GO" id="GO:0016874">
    <property type="term" value="F:ligase activity"/>
    <property type="evidence" value="ECO:0007669"/>
    <property type="project" value="UniProtKB-KW"/>
</dbReference>
<proteinExistence type="inferred from homology"/>
<keyword evidence="3" id="KW-0276">Fatty acid metabolism</keyword>
<dbReference type="AlphaFoldDB" id="A0A9E5JX19"/>
<dbReference type="GO" id="GO:0006631">
    <property type="term" value="P:fatty acid metabolic process"/>
    <property type="evidence" value="ECO:0007669"/>
    <property type="project" value="UniProtKB-KW"/>
</dbReference>
<dbReference type="PROSITE" id="PS00455">
    <property type="entry name" value="AMP_BINDING"/>
    <property type="match status" value="1"/>
</dbReference>
<protein>
    <submittedName>
        <fullName evidence="7">Long-chain fatty acid--CoA ligase</fullName>
    </submittedName>
</protein>
<evidence type="ECO:0000259" key="6">
    <source>
        <dbReference type="Pfam" id="PF13193"/>
    </source>
</evidence>
<evidence type="ECO:0000256" key="2">
    <source>
        <dbReference type="ARBA" id="ARBA00022598"/>
    </source>
</evidence>
<evidence type="ECO:0000256" key="4">
    <source>
        <dbReference type="ARBA" id="ARBA00023098"/>
    </source>
</evidence>
<evidence type="ECO:0000313" key="7">
    <source>
        <dbReference type="EMBL" id="NHO66146.1"/>
    </source>
</evidence>
<feature type="domain" description="AMP-dependent synthetase/ligase" evidence="5">
    <location>
        <begin position="22"/>
        <end position="404"/>
    </location>
</feature>
<evidence type="ECO:0000259" key="5">
    <source>
        <dbReference type="Pfam" id="PF00501"/>
    </source>
</evidence>
<organism evidence="7 8">
    <name type="scientific">Pseudomaricurvus hydrocarbonicus</name>
    <dbReference type="NCBI Taxonomy" id="1470433"/>
    <lineage>
        <taxon>Bacteria</taxon>
        <taxon>Pseudomonadati</taxon>
        <taxon>Pseudomonadota</taxon>
        <taxon>Gammaproteobacteria</taxon>
        <taxon>Cellvibrionales</taxon>
        <taxon>Cellvibrionaceae</taxon>
        <taxon>Pseudomaricurvus</taxon>
    </lineage>
</organism>
<dbReference type="InterPro" id="IPR000873">
    <property type="entry name" value="AMP-dep_synth/lig_dom"/>
</dbReference>
<dbReference type="Proteomes" id="UP000787472">
    <property type="component" value="Unassembled WGS sequence"/>
</dbReference>
<dbReference type="InterPro" id="IPR025110">
    <property type="entry name" value="AMP-bd_C"/>
</dbReference>
<feature type="domain" description="AMP-binding enzyme C-terminal" evidence="6">
    <location>
        <begin position="453"/>
        <end position="528"/>
    </location>
</feature>
<dbReference type="CDD" id="cd12119">
    <property type="entry name" value="ttLC_FACS_AlkK_like"/>
    <property type="match status" value="1"/>
</dbReference>
<accession>A0A9E5JX19</accession>
<keyword evidence="4" id="KW-0443">Lipid metabolism</keyword>
<gene>
    <name evidence="7" type="ORF">G8770_11370</name>
</gene>
<dbReference type="InterPro" id="IPR045851">
    <property type="entry name" value="AMP-bd_C_sf"/>
</dbReference>
<dbReference type="Pfam" id="PF00501">
    <property type="entry name" value="AMP-binding"/>
    <property type="match status" value="1"/>
</dbReference>
<keyword evidence="8" id="KW-1185">Reference proteome</keyword>
<dbReference type="RefSeq" id="WP_167186423.1">
    <property type="nucleotide sequence ID" value="NZ_JAAONZ010000007.1"/>
</dbReference>
<keyword evidence="2 7" id="KW-0436">Ligase</keyword>
<dbReference type="Pfam" id="PF13193">
    <property type="entry name" value="AMP-binding_C"/>
    <property type="match status" value="1"/>
</dbReference>
<dbReference type="Gene3D" id="3.40.50.12780">
    <property type="entry name" value="N-terminal domain of ligase-like"/>
    <property type="match status" value="1"/>
</dbReference>
<dbReference type="SUPFAM" id="SSF56801">
    <property type="entry name" value="Acetyl-CoA synthetase-like"/>
    <property type="match status" value="1"/>
</dbReference>
<evidence type="ECO:0000313" key="8">
    <source>
        <dbReference type="Proteomes" id="UP000787472"/>
    </source>
</evidence>
<sequence length="555" mass="60588">MIGNMQAHSLTTAMLIDHAERNHAQTEIVSRAPDCTLQRTTWSELAHDAKRLAAALTDLGVSPGDRVATFAWNRIPHLALYYGVTAAGMVLHTVNPRLFSDQIEYIINHGGASVLCVDPDLLHLIEPLADRLTAIKRIIVLCSKNEIPDSSLTSLIAYDELVAGANPIDEWPELEENSAATLCYTSGTTGNPKGVLYSHRSTVLHSYSIVAADAMALSAKDCALLITPLFHVNAWGVPFASALCGAKLVLPGSALDGASLYEFLKDEGVTFSLGVPTVWFGVLDYLEKNTSASEREAMAINRVFVGGAGVPRSLIVRFRELLGIDVLQSWGMTETSPVATVCRPLSKHDRLDQEARTDLMTSQGRALCGVELRVESADGSEIPLGSNEAGLLKVRGPWVVSHYFGQEPNSALDDHGWFDTGDVAWIDGDGFLHITDRAKDVIKSGGEWISSIEIENAAVAHPAVTEAAAIPVPHPRWQERPLLLITLNPGQKLSRDEMLDYLKPQMASWWLPDDVVVVEELPHTATGKLRKIDLRERYRNHFTADSDSIEKQAVS</sequence>
<name>A0A9E5JX19_9GAMM</name>
<dbReference type="FunFam" id="3.30.300.30:FF:000008">
    <property type="entry name" value="2,3-dihydroxybenzoate-AMP ligase"/>
    <property type="match status" value="1"/>
</dbReference>
<comment type="similarity">
    <text evidence="1">Belongs to the ATP-dependent AMP-binding enzyme family.</text>
</comment>
<dbReference type="InterPro" id="IPR042099">
    <property type="entry name" value="ANL_N_sf"/>
</dbReference>
<evidence type="ECO:0000256" key="3">
    <source>
        <dbReference type="ARBA" id="ARBA00022832"/>
    </source>
</evidence>
<reference evidence="7" key="1">
    <citation type="submission" date="2020-03" db="EMBL/GenBank/DDBJ databases">
        <authorList>
            <person name="Guo F."/>
        </authorList>
    </citation>
    <scope>NUCLEOTIDE SEQUENCE</scope>
    <source>
        <strain evidence="7">JCM 30134</strain>
    </source>
</reference>
<dbReference type="NCBIfam" id="NF004837">
    <property type="entry name" value="PRK06187.1"/>
    <property type="match status" value="1"/>
</dbReference>
<dbReference type="EMBL" id="JAAONZ010000007">
    <property type="protein sequence ID" value="NHO66146.1"/>
    <property type="molecule type" value="Genomic_DNA"/>
</dbReference>
<evidence type="ECO:0000256" key="1">
    <source>
        <dbReference type="ARBA" id="ARBA00006432"/>
    </source>
</evidence>
<dbReference type="PANTHER" id="PTHR43859:SF4">
    <property type="entry name" value="BUTANOATE--COA LIGASE AAE1-RELATED"/>
    <property type="match status" value="1"/>
</dbReference>